<dbReference type="CDD" id="cd00840">
    <property type="entry name" value="MPP_Mre11_N"/>
    <property type="match status" value="1"/>
</dbReference>
<evidence type="ECO:0000256" key="1">
    <source>
        <dbReference type="ARBA" id="ARBA00010555"/>
    </source>
</evidence>
<dbReference type="InterPro" id="IPR041796">
    <property type="entry name" value="Mre11_N"/>
</dbReference>
<comment type="caution">
    <text evidence="8">The sequence shown here is derived from an EMBL/GenBank/DDBJ whole genome shotgun (WGS) entry which is preliminary data.</text>
</comment>
<dbReference type="Gene3D" id="3.60.21.10">
    <property type="match status" value="1"/>
</dbReference>
<dbReference type="EMBL" id="PQNK01000004">
    <property type="protein sequence ID" value="RRO87188.1"/>
    <property type="molecule type" value="Genomic_DNA"/>
</dbReference>
<evidence type="ECO:0000256" key="4">
    <source>
        <dbReference type="ARBA" id="ARBA00022801"/>
    </source>
</evidence>
<dbReference type="InterPro" id="IPR050535">
    <property type="entry name" value="DNA_Repair-Maintenance_Comp"/>
</dbReference>
<dbReference type="PIRSF" id="PIRSF033093">
    <property type="entry name" value="UCP_ML1119"/>
    <property type="match status" value="1"/>
</dbReference>
<dbReference type="GO" id="GO:0004527">
    <property type="term" value="F:exonuclease activity"/>
    <property type="evidence" value="ECO:0007669"/>
    <property type="project" value="UniProtKB-KW"/>
</dbReference>
<organism evidence="8 9">
    <name type="scientific">Corynebacterium bovis</name>
    <dbReference type="NCBI Taxonomy" id="36808"/>
    <lineage>
        <taxon>Bacteria</taxon>
        <taxon>Bacillati</taxon>
        <taxon>Actinomycetota</taxon>
        <taxon>Actinomycetes</taxon>
        <taxon>Mycobacteriales</taxon>
        <taxon>Corynebacteriaceae</taxon>
        <taxon>Corynebacterium</taxon>
    </lineage>
</organism>
<dbReference type="PANTHER" id="PTHR30337">
    <property type="entry name" value="COMPONENT OF ATP-DEPENDENT DSDNA EXONUCLEASE"/>
    <property type="match status" value="1"/>
</dbReference>
<comment type="similarity">
    <text evidence="1">Belongs to the SbcD family.</text>
</comment>
<gene>
    <name evidence="8" type="ORF">CXF48_03150</name>
</gene>
<evidence type="ECO:0000313" key="8">
    <source>
        <dbReference type="EMBL" id="RRO87188.1"/>
    </source>
</evidence>
<evidence type="ECO:0000256" key="3">
    <source>
        <dbReference type="ARBA" id="ARBA00022722"/>
    </source>
</evidence>
<feature type="region of interest" description="Disordered" evidence="6">
    <location>
        <begin position="374"/>
        <end position="412"/>
    </location>
</feature>
<dbReference type="InterPro" id="IPR029052">
    <property type="entry name" value="Metallo-depent_PP-like"/>
</dbReference>
<name>A0A3R8QNC4_9CORY</name>
<keyword evidence="5 8" id="KW-0269">Exonuclease</keyword>
<feature type="domain" description="Calcineurin-like phosphoesterase" evidence="7">
    <location>
        <begin position="5"/>
        <end position="206"/>
    </location>
</feature>
<dbReference type="PANTHER" id="PTHR30337:SF0">
    <property type="entry name" value="NUCLEASE SBCCD SUBUNIT D"/>
    <property type="match status" value="1"/>
</dbReference>
<sequence length="437" mass="46290">MTQTFRYLHTSDWQLGMTRWFLGGEAAARYAAARLDAVETMFRIAESERCEAVVVAGDVFDDNLVDSLTWQRTVDVLRTAPVPVYLLPGNHDPYDAASIYRDEVWRDLEPTVTVLTDNAPRTVRDGVEIIGAPLTAKQMTEDPVAAALRGLEARGAGRARGIRVVVGHGATQSRGSVPDPGTIDVGRAAAACRDRWIDAVALGDTHSTTDLHPDGTVWYSGSPEPTDFREEDGGGESGSGQALVVEVSVADDSPEARERPATVTVSPVDVGTWSFLALSAEINGPEDVRDWIARLEELPSKRTTVVKYALTGSVDLTTSTLLDWETDRLAPGFAALYPRERLMDLHVTPSDEELADAAWPGPVGAAARRLIEMAGTPGTSGAPGTSGTQDSPGAASGTPGAPAVTGGADAATARDALKLLHRLSTSTGQTGHTGRRG</sequence>
<protein>
    <recommendedName>
        <fullName evidence="2">Nuclease SbcCD subunit D</fullName>
    </recommendedName>
</protein>
<dbReference type="InterPro" id="IPR014577">
    <property type="entry name" value="UCP033093_metalloPase"/>
</dbReference>
<reference evidence="8 9" key="1">
    <citation type="submission" date="2018-01" db="EMBL/GenBank/DDBJ databases">
        <title>Twenty Corynebacterium bovis Genomes.</title>
        <authorList>
            <person name="Gulvik C.A."/>
        </authorList>
    </citation>
    <scope>NUCLEOTIDE SEQUENCE [LARGE SCALE GENOMIC DNA]</scope>
    <source>
        <strain evidence="8 9">F6900</strain>
    </source>
</reference>
<evidence type="ECO:0000256" key="5">
    <source>
        <dbReference type="ARBA" id="ARBA00022839"/>
    </source>
</evidence>
<keyword evidence="4" id="KW-0378">Hydrolase</keyword>
<accession>A0A3R8QNC4</accession>
<dbReference type="AlphaFoldDB" id="A0A3R8QNC4"/>
<dbReference type="Proteomes" id="UP000276526">
    <property type="component" value="Unassembled WGS sequence"/>
</dbReference>
<evidence type="ECO:0000313" key="9">
    <source>
        <dbReference type="Proteomes" id="UP000276526"/>
    </source>
</evidence>
<evidence type="ECO:0000256" key="2">
    <source>
        <dbReference type="ARBA" id="ARBA00013365"/>
    </source>
</evidence>
<dbReference type="SUPFAM" id="SSF56300">
    <property type="entry name" value="Metallo-dependent phosphatases"/>
    <property type="match status" value="1"/>
</dbReference>
<feature type="region of interest" description="Disordered" evidence="6">
    <location>
        <begin position="213"/>
        <end position="239"/>
    </location>
</feature>
<dbReference type="RefSeq" id="WP_125173178.1">
    <property type="nucleotide sequence ID" value="NZ_JAPJOD010000006.1"/>
</dbReference>
<evidence type="ECO:0000259" key="7">
    <source>
        <dbReference type="Pfam" id="PF00149"/>
    </source>
</evidence>
<keyword evidence="3" id="KW-0540">Nuclease</keyword>
<dbReference type="InterPro" id="IPR004843">
    <property type="entry name" value="Calcineurin-like_PHP"/>
</dbReference>
<dbReference type="Pfam" id="PF00149">
    <property type="entry name" value="Metallophos"/>
    <property type="match status" value="1"/>
</dbReference>
<proteinExistence type="inferred from homology"/>
<evidence type="ECO:0000256" key="6">
    <source>
        <dbReference type="SAM" id="MobiDB-lite"/>
    </source>
</evidence>